<keyword evidence="2" id="KW-1185">Reference proteome</keyword>
<evidence type="ECO:0000313" key="1">
    <source>
        <dbReference type="EMBL" id="PTB40444.1"/>
    </source>
</evidence>
<sequence>MKKRKLSFVNLTSTLTLQSLQTSLRIWRDLIDDAIGYALLTHHNGQLSRNRTYLIIRLMLPRTAPSRSTAENECVRISDPVWIRSIFVEKAVPELVCFIRKIKALDINFKRDGFSLGPRVWESYSTTLTYPVQTQTGNRHFPAILGGFSRKVKFNQRGYTFILELTARKQASARFAV</sequence>
<organism evidence="1 2">
    <name type="scientific">Trichoderma asperellum (strain ATCC 204424 / CBS 433.97 / NBRC 101777)</name>
    <dbReference type="NCBI Taxonomy" id="1042311"/>
    <lineage>
        <taxon>Eukaryota</taxon>
        <taxon>Fungi</taxon>
        <taxon>Dikarya</taxon>
        <taxon>Ascomycota</taxon>
        <taxon>Pezizomycotina</taxon>
        <taxon>Sordariomycetes</taxon>
        <taxon>Hypocreomycetidae</taxon>
        <taxon>Hypocreales</taxon>
        <taxon>Hypocreaceae</taxon>
        <taxon>Trichoderma</taxon>
    </lineage>
</organism>
<reference evidence="1 2" key="1">
    <citation type="submission" date="2016-07" db="EMBL/GenBank/DDBJ databases">
        <title>Multiple horizontal gene transfer events from other fungi enriched the ability of initially mycotrophic Trichoderma (Ascomycota) to feed on dead plant biomass.</title>
        <authorList>
            <consortium name="DOE Joint Genome Institute"/>
            <person name="Aerts A."/>
            <person name="Atanasova L."/>
            <person name="Chenthamara K."/>
            <person name="Zhang J."/>
            <person name="Grujic M."/>
            <person name="Henrissat B."/>
            <person name="Kuo A."/>
            <person name="Salamov A."/>
            <person name="Lipzen A."/>
            <person name="Labutti K."/>
            <person name="Barry K."/>
            <person name="Miao Y."/>
            <person name="Rahimi M.J."/>
            <person name="Shen Q."/>
            <person name="Grigoriev I.V."/>
            <person name="Kubicek C.P."/>
            <person name="Druzhinina I.S."/>
        </authorList>
    </citation>
    <scope>NUCLEOTIDE SEQUENCE [LARGE SCALE GENOMIC DNA]</scope>
    <source>
        <strain evidence="1 2">CBS 433.97</strain>
    </source>
</reference>
<protein>
    <submittedName>
        <fullName evidence="1">Uncharacterized protein</fullName>
    </submittedName>
</protein>
<accession>A0A2T3Z6L5</accession>
<dbReference type="STRING" id="1042311.A0A2T3Z6L5"/>
<dbReference type="AlphaFoldDB" id="A0A2T3Z6L5"/>
<dbReference type="Proteomes" id="UP000240493">
    <property type="component" value="Unassembled WGS sequence"/>
</dbReference>
<name>A0A2T3Z6L5_TRIA4</name>
<proteinExistence type="predicted"/>
<dbReference type="EMBL" id="KZ679263">
    <property type="protein sequence ID" value="PTB40444.1"/>
    <property type="molecule type" value="Genomic_DNA"/>
</dbReference>
<evidence type="ECO:0000313" key="2">
    <source>
        <dbReference type="Proteomes" id="UP000240493"/>
    </source>
</evidence>
<gene>
    <name evidence="1" type="ORF">M441DRAFT_59195</name>
</gene>